<dbReference type="Pfam" id="PF00884">
    <property type="entry name" value="Sulfatase"/>
    <property type="match status" value="1"/>
</dbReference>
<evidence type="ECO:0000256" key="3">
    <source>
        <dbReference type="ARBA" id="ARBA00022801"/>
    </source>
</evidence>
<feature type="domain" description="Sulfatase N-terminal" evidence="6">
    <location>
        <begin position="49"/>
        <end position="350"/>
    </location>
</feature>
<organism evidence="7 8">
    <name type="scientific">Catenovulum sediminis</name>
    <dbReference type="NCBI Taxonomy" id="1740262"/>
    <lineage>
        <taxon>Bacteria</taxon>
        <taxon>Pseudomonadati</taxon>
        <taxon>Pseudomonadota</taxon>
        <taxon>Gammaproteobacteria</taxon>
        <taxon>Alteromonadales</taxon>
        <taxon>Alteromonadaceae</taxon>
        <taxon>Catenovulum</taxon>
    </lineage>
</organism>
<comment type="similarity">
    <text evidence="1">Belongs to the sulfatase family.</text>
</comment>
<dbReference type="InterPro" id="IPR050738">
    <property type="entry name" value="Sulfatase"/>
</dbReference>
<name>A0ABV1RCD3_9ALTE</name>
<dbReference type="PANTHER" id="PTHR42693">
    <property type="entry name" value="ARYLSULFATASE FAMILY MEMBER"/>
    <property type="match status" value="1"/>
</dbReference>
<evidence type="ECO:0000256" key="4">
    <source>
        <dbReference type="ARBA" id="ARBA00022837"/>
    </source>
</evidence>
<gene>
    <name evidence="7" type="ORF">ABS311_01515</name>
</gene>
<accession>A0ABV1RCD3</accession>
<dbReference type="InterPro" id="IPR000917">
    <property type="entry name" value="Sulfatase_N"/>
</dbReference>
<dbReference type="PROSITE" id="PS51257">
    <property type="entry name" value="PROKAR_LIPOPROTEIN"/>
    <property type="match status" value="1"/>
</dbReference>
<feature type="signal peptide" evidence="5">
    <location>
        <begin position="1"/>
        <end position="25"/>
    </location>
</feature>
<dbReference type="RefSeq" id="WP_350400346.1">
    <property type="nucleotide sequence ID" value="NZ_JBELOE010000060.1"/>
</dbReference>
<dbReference type="PROSITE" id="PS00523">
    <property type="entry name" value="SULFATASE_1"/>
    <property type="match status" value="1"/>
</dbReference>
<keyword evidence="5" id="KW-0732">Signal</keyword>
<evidence type="ECO:0000259" key="6">
    <source>
        <dbReference type="Pfam" id="PF00884"/>
    </source>
</evidence>
<protein>
    <submittedName>
        <fullName evidence="7">Arylsulfatase</fullName>
    </submittedName>
</protein>
<keyword evidence="3" id="KW-0378">Hydrolase</keyword>
<dbReference type="CDD" id="cd16146">
    <property type="entry name" value="ARS_like"/>
    <property type="match status" value="1"/>
</dbReference>
<dbReference type="InterPro" id="IPR024607">
    <property type="entry name" value="Sulfatase_CS"/>
</dbReference>
<evidence type="ECO:0000256" key="5">
    <source>
        <dbReference type="SAM" id="SignalP"/>
    </source>
</evidence>
<dbReference type="SUPFAM" id="SSF53649">
    <property type="entry name" value="Alkaline phosphatase-like"/>
    <property type="match status" value="1"/>
</dbReference>
<evidence type="ECO:0000313" key="8">
    <source>
        <dbReference type="Proteomes" id="UP001467690"/>
    </source>
</evidence>
<proteinExistence type="inferred from homology"/>
<evidence type="ECO:0000256" key="1">
    <source>
        <dbReference type="ARBA" id="ARBA00008779"/>
    </source>
</evidence>
<comment type="caution">
    <text evidence="7">The sequence shown here is derived from an EMBL/GenBank/DDBJ whole genome shotgun (WGS) entry which is preliminary data.</text>
</comment>
<dbReference type="Gene3D" id="3.40.720.10">
    <property type="entry name" value="Alkaline Phosphatase, subunit A"/>
    <property type="match status" value="1"/>
</dbReference>
<dbReference type="Proteomes" id="UP001467690">
    <property type="component" value="Unassembled WGS sequence"/>
</dbReference>
<keyword evidence="2" id="KW-0479">Metal-binding</keyword>
<keyword evidence="8" id="KW-1185">Reference proteome</keyword>
<keyword evidence="4" id="KW-0106">Calcium</keyword>
<reference evidence="7 8" key="1">
    <citation type="submission" date="2024-06" db="EMBL/GenBank/DDBJ databases">
        <authorList>
            <person name="Chen R.Y."/>
        </authorList>
    </citation>
    <scope>NUCLEOTIDE SEQUENCE [LARGE SCALE GENOMIC DNA]</scope>
    <source>
        <strain evidence="7 8">D2</strain>
    </source>
</reference>
<evidence type="ECO:0000313" key="7">
    <source>
        <dbReference type="EMBL" id="MER2490563.1"/>
    </source>
</evidence>
<dbReference type="EMBL" id="JBELOE010000060">
    <property type="protein sequence ID" value="MER2490563.1"/>
    <property type="molecule type" value="Genomic_DNA"/>
</dbReference>
<dbReference type="PANTHER" id="PTHR42693:SF53">
    <property type="entry name" value="ENDO-4-O-SULFATASE"/>
    <property type="match status" value="1"/>
</dbReference>
<feature type="chain" id="PRO_5046121779" evidence="5">
    <location>
        <begin position="26"/>
        <end position="626"/>
    </location>
</feature>
<sequence>MLNKFKLKRWFSISLVTFSAMVSLAACQQANSLNELSKDVNFATEQTKPNVVLFLTDDQGWGDLSFNGNTILDTPRIDSIAKSGISLNRFYVNPVCSPTRAAVLTGRHSLRTGVFSVTRGGEKMRSEEITLAEMFKQESYVTGLFGKWHNGAQYPHDPLGQGFDEYLGIIDGHQTLYFDAELMKNGKPFQTKGYIADVTTDAAIDFIKQADKNGKPFFAYVPFNTPHSPFELPKKYFDKYKNKGLSDLDASVYGMMENVDDNVGRVLDTLIGLGIQDDTIVLFMSDNGPAFPNKQARFNGGLKGSKGQLDEGGVRSPLFVQWPGKIYGGRKINTIAQHLDIAPSLMSLIGGEMPQDRVIDGADISKLWLDENADEIWPDRTLFLHHFRNTQREQQKAVLPNPGSVRTQNWLATFERNGDWHLYDMRNDELQENELSEKYPEVLSKLKHQYFEFYEDITAKPIKTLPIEIGHSGHEEVVMAAHEAAIQGQGIDYAHKAGWAHDWIEVSGDVINAELKWPVKAVSSGKYQIDLKYASPEGSSNLGLDLTFVSLQKQLNVSLAKFTPEIDHGNRLYYTGEAPDLTWNYVSLGAFYVPTQQGEIKISVDDLTKNRGTQKVLIKGIRVTKL</sequence>
<evidence type="ECO:0000256" key="2">
    <source>
        <dbReference type="ARBA" id="ARBA00022723"/>
    </source>
</evidence>
<dbReference type="InterPro" id="IPR017850">
    <property type="entry name" value="Alkaline_phosphatase_core_sf"/>
</dbReference>
<dbReference type="Gene3D" id="3.30.1120.10">
    <property type="match status" value="1"/>
</dbReference>